<gene>
    <name evidence="1" type="ORF">Alo02nite_81430</name>
</gene>
<comment type="caution">
    <text evidence="1">The sequence shown here is derived from an EMBL/GenBank/DDBJ whole genome shotgun (WGS) entry which is preliminary data.</text>
</comment>
<evidence type="ECO:0000313" key="1">
    <source>
        <dbReference type="EMBL" id="GIE45245.1"/>
    </source>
</evidence>
<accession>A0ABQ4AWW6</accession>
<name>A0ABQ4AWW6_9ACTN</name>
<dbReference type="Proteomes" id="UP000631312">
    <property type="component" value="Unassembled WGS sequence"/>
</dbReference>
<sequence>MVLVTDDVVLAAGAAEAAVADRPDSSNRLVVMAKPTLIDLIFVPHGFGDVVDATVVTLALV</sequence>
<evidence type="ECO:0000313" key="2">
    <source>
        <dbReference type="Proteomes" id="UP000631312"/>
    </source>
</evidence>
<reference evidence="1 2" key="1">
    <citation type="submission" date="2021-01" db="EMBL/GenBank/DDBJ databases">
        <title>Whole genome shotgun sequence of Actinoplanes lobatus NBRC 12513.</title>
        <authorList>
            <person name="Komaki H."/>
            <person name="Tamura T."/>
        </authorList>
    </citation>
    <scope>NUCLEOTIDE SEQUENCE [LARGE SCALE GENOMIC DNA]</scope>
    <source>
        <strain evidence="1 2">NBRC 12513</strain>
    </source>
</reference>
<protein>
    <submittedName>
        <fullName evidence="1">Uncharacterized protein</fullName>
    </submittedName>
</protein>
<dbReference type="EMBL" id="BOMP01000157">
    <property type="protein sequence ID" value="GIE45245.1"/>
    <property type="molecule type" value="Genomic_DNA"/>
</dbReference>
<organism evidence="1 2">
    <name type="scientific">Actinoplanes lobatus</name>
    <dbReference type="NCBI Taxonomy" id="113568"/>
    <lineage>
        <taxon>Bacteria</taxon>
        <taxon>Bacillati</taxon>
        <taxon>Actinomycetota</taxon>
        <taxon>Actinomycetes</taxon>
        <taxon>Micromonosporales</taxon>
        <taxon>Micromonosporaceae</taxon>
        <taxon>Actinoplanes</taxon>
    </lineage>
</organism>
<keyword evidence="2" id="KW-1185">Reference proteome</keyword>
<proteinExistence type="predicted"/>